<evidence type="ECO:0000313" key="1">
    <source>
        <dbReference type="EMBL" id="MBC1567240.1"/>
    </source>
</evidence>
<sequence>MKVDKATKYMEKNNRKKTKFRLFQYLCTIHFLKYCIKTNAKCGKTVVAMKLGEIVVEGNYNAHAMNEKTITAIKKFFDRKGFSTSIYKREGEMCLKISWDKVVKNKEGRRANEQ</sequence>
<name>A0A842A4F3_9LIST</name>
<organism evidence="1 2">
    <name type="scientific">Listeria booriae</name>
    <dbReference type="NCBI Taxonomy" id="1552123"/>
    <lineage>
        <taxon>Bacteria</taxon>
        <taxon>Bacillati</taxon>
        <taxon>Bacillota</taxon>
        <taxon>Bacilli</taxon>
        <taxon>Bacillales</taxon>
        <taxon>Listeriaceae</taxon>
        <taxon>Listeria</taxon>
    </lineage>
</organism>
<reference evidence="1 2" key="1">
    <citation type="submission" date="2020-03" db="EMBL/GenBank/DDBJ databases">
        <title>Soil Listeria distribution.</title>
        <authorList>
            <person name="Liao J."/>
            <person name="Wiedmann M."/>
        </authorList>
    </citation>
    <scope>NUCLEOTIDE SEQUENCE [LARGE SCALE GENOMIC DNA]</scope>
    <source>
        <strain evidence="1 2">FSL L7-1427</strain>
    </source>
</reference>
<dbReference type="RefSeq" id="WP_185419071.1">
    <property type="nucleotide sequence ID" value="NZ_JAARRU010000010.1"/>
</dbReference>
<protein>
    <submittedName>
        <fullName evidence="1">Uncharacterized protein</fullName>
    </submittedName>
</protein>
<dbReference type="EMBL" id="JAARRU010000010">
    <property type="protein sequence ID" value="MBC1567240.1"/>
    <property type="molecule type" value="Genomic_DNA"/>
</dbReference>
<proteinExistence type="predicted"/>
<dbReference type="Proteomes" id="UP000586951">
    <property type="component" value="Unassembled WGS sequence"/>
</dbReference>
<gene>
    <name evidence="1" type="ORF">HB907_17660</name>
</gene>
<evidence type="ECO:0000313" key="2">
    <source>
        <dbReference type="Proteomes" id="UP000586951"/>
    </source>
</evidence>
<dbReference type="AlphaFoldDB" id="A0A842A4F3"/>
<accession>A0A842A4F3</accession>
<comment type="caution">
    <text evidence="1">The sequence shown here is derived from an EMBL/GenBank/DDBJ whole genome shotgun (WGS) entry which is preliminary data.</text>
</comment>